<dbReference type="EMBL" id="LAVV01006803">
    <property type="protein sequence ID" value="KNZ58244.1"/>
    <property type="molecule type" value="Genomic_DNA"/>
</dbReference>
<accession>A0A0L6VC08</accession>
<keyword evidence="2" id="KW-1185">Reference proteome</keyword>
<sequence>MCCSLIQSLGSCHHTALKLHFVSLYNQSIKVNSLMKQKFDNHWKSHQEQQNHLNKQAARWIFKGQ</sequence>
<dbReference type="Proteomes" id="UP000037035">
    <property type="component" value="Unassembled WGS sequence"/>
</dbReference>
<proteinExistence type="predicted"/>
<gene>
    <name evidence="1" type="ORF">VP01_196g13</name>
</gene>
<dbReference type="VEuPathDB" id="FungiDB:VP01_196g13"/>
<evidence type="ECO:0000313" key="1">
    <source>
        <dbReference type="EMBL" id="KNZ58244.1"/>
    </source>
</evidence>
<dbReference type="AlphaFoldDB" id="A0A0L6VC08"/>
<protein>
    <submittedName>
        <fullName evidence="1">Uncharacterized protein</fullName>
    </submittedName>
</protein>
<name>A0A0L6VC08_9BASI</name>
<organism evidence="1 2">
    <name type="scientific">Puccinia sorghi</name>
    <dbReference type="NCBI Taxonomy" id="27349"/>
    <lineage>
        <taxon>Eukaryota</taxon>
        <taxon>Fungi</taxon>
        <taxon>Dikarya</taxon>
        <taxon>Basidiomycota</taxon>
        <taxon>Pucciniomycotina</taxon>
        <taxon>Pucciniomycetes</taxon>
        <taxon>Pucciniales</taxon>
        <taxon>Pucciniaceae</taxon>
        <taxon>Puccinia</taxon>
    </lineage>
</organism>
<reference evidence="1 2" key="1">
    <citation type="submission" date="2015-08" db="EMBL/GenBank/DDBJ databases">
        <title>Next Generation Sequencing and Analysis of the Genome of Puccinia sorghi L Schw, the Causal Agent of Maize Common Rust.</title>
        <authorList>
            <person name="Rochi L."/>
            <person name="Burguener G."/>
            <person name="Darino M."/>
            <person name="Turjanski A."/>
            <person name="Kreff E."/>
            <person name="Dieguez M.J."/>
            <person name="Sacco F."/>
        </authorList>
    </citation>
    <scope>NUCLEOTIDE SEQUENCE [LARGE SCALE GENOMIC DNA]</scope>
    <source>
        <strain evidence="1 2">RO10H11247</strain>
    </source>
</reference>
<comment type="caution">
    <text evidence="1">The sequence shown here is derived from an EMBL/GenBank/DDBJ whole genome shotgun (WGS) entry which is preliminary data.</text>
</comment>
<evidence type="ECO:0000313" key="2">
    <source>
        <dbReference type="Proteomes" id="UP000037035"/>
    </source>
</evidence>